<proteinExistence type="predicted"/>
<dbReference type="PANTHER" id="PTHR36181:SF4">
    <property type="entry name" value="LAGLIDADG ENDONUCLEASE"/>
    <property type="match status" value="1"/>
</dbReference>
<protein>
    <recommendedName>
        <fullName evidence="1">Homing endonuclease LAGLIDADG domain-containing protein</fullName>
    </recommendedName>
</protein>
<dbReference type="Gene3D" id="3.10.28.10">
    <property type="entry name" value="Homing endonucleases"/>
    <property type="match status" value="1"/>
</dbReference>
<gene>
    <name evidence="2" type="ORF">A3H64_02300</name>
</gene>
<dbReference type="Pfam" id="PF00961">
    <property type="entry name" value="LAGLIDADG_1"/>
    <property type="match status" value="1"/>
</dbReference>
<reference evidence="2 3" key="1">
    <citation type="journal article" date="2016" name="Nat. Commun.">
        <title>Thousands of microbial genomes shed light on interconnected biogeochemical processes in an aquifer system.</title>
        <authorList>
            <person name="Anantharaman K."/>
            <person name="Brown C.T."/>
            <person name="Hug L.A."/>
            <person name="Sharon I."/>
            <person name="Castelle C.J."/>
            <person name="Probst A.J."/>
            <person name="Thomas B.C."/>
            <person name="Singh A."/>
            <person name="Wilkins M.J."/>
            <person name="Karaoz U."/>
            <person name="Brodie E.L."/>
            <person name="Williams K.H."/>
            <person name="Hubbard S.S."/>
            <person name="Banfield J.F."/>
        </authorList>
    </citation>
    <scope>NUCLEOTIDE SEQUENCE [LARGE SCALE GENOMIC DNA]</scope>
</reference>
<dbReference type="Proteomes" id="UP000178186">
    <property type="component" value="Unassembled WGS sequence"/>
</dbReference>
<evidence type="ECO:0000259" key="1">
    <source>
        <dbReference type="Pfam" id="PF00961"/>
    </source>
</evidence>
<dbReference type="InterPro" id="IPR051289">
    <property type="entry name" value="LAGLIDADG_Endonuclease"/>
</dbReference>
<accession>A0A1G2GW03</accession>
<organism evidence="2 3">
    <name type="scientific">Candidatus Ryanbacteria bacterium RIFCSPLOWO2_02_FULL_45_11c</name>
    <dbReference type="NCBI Taxonomy" id="1802128"/>
    <lineage>
        <taxon>Bacteria</taxon>
        <taxon>Candidatus Ryaniibacteriota</taxon>
    </lineage>
</organism>
<dbReference type="AlphaFoldDB" id="A0A1G2GW03"/>
<dbReference type="EMBL" id="MHNY01000045">
    <property type="protein sequence ID" value="OGZ54386.1"/>
    <property type="molecule type" value="Genomic_DNA"/>
</dbReference>
<evidence type="ECO:0000313" key="2">
    <source>
        <dbReference type="EMBL" id="OGZ54386.1"/>
    </source>
</evidence>
<dbReference type="InterPro" id="IPR027434">
    <property type="entry name" value="Homing_endonucl"/>
</dbReference>
<name>A0A1G2GW03_9BACT</name>
<dbReference type="InterPro" id="IPR004860">
    <property type="entry name" value="LAGLIDADG_dom"/>
</dbReference>
<evidence type="ECO:0000313" key="3">
    <source>
        <dbReference type="Proteomes" id="UP000178186"/>
    </source>
</evidence>
<dbReference type="PANTHER" id="PTHR36181">
    <property type="entry name" value="INTRON-ENCODED ENDONUCLEASE AI3-RELATED"/>
    <property type="match status" value="1"/>
</dbReference>
<feature type="domain" description="Homing endonuclease LAGLIDADG" evidence="1">
    <location>
        <begin position="53"/>
        <end position="154"/>
    </location>
</feature>
<dbReference type="GO" id="GO:0004519">
    <property type="term" value="F:endonuclease activity"/>
    <property type="evidence" value="ECO:0007669"/>
    <property type="project" value="InterPro"/>
</dbReference>
<sequence>MKIIYYRIGDNVYVQPISRKDSMLAITNCKMEKEVQKILAQFKGKQKSLNYYLAGFVDGEGSFSVAIIKTDMQKFGWAINPCFQVYQHEKHREILEVFKFVFQTGTIYRKSGIHPVLNYSINSMRGITEKVIPFFDKYPLIVKGETYQKFREIVFAMQRKEHSTIGGFKRLVDIAYAMNQQGKGRRRTREEIFSTLPELSTRLPDGQASKH</sequence>
<dbReference type="SUPFAM" id="SSF55608">
    <property type="entry name" value="Homing endonucleases"/>
    <property type="match status" value="1"/>
</dbReference>
<comment type="caution">
    <text evidence="2">The sequence shown here is derived from an EMBL/GenBank/DDBJ whole genome shotgun (WGS) entry which is preliminary data.</text>
</comment>